<feature type="region of interest" description="Disordered" evidence="1">
    <location>
        <begin position="220"/>
        <end position="245"/>
    </location>
</feature>
<dbReference type="KEGG" id="mcg:GL4_2891"/>
<evidence type="ECO:0000256" key="1">
    <source>
        <dbReference type="SAM" id="MobiDB-lite"/>
    </source>
</evidence>
<dbReference type="OrthoDB" id="7331076at2"/>
<evidence type="ECO:0000313" key="3">
    <source>
        <dbReference type="Proteomes" id="UP000031643"/>
    </source>
</evidence>
<accession>A0A0A8K8L0</accession>
<reference evidence="2 3" key="1">
    <citation type="submission" date="2014-09" db="EMBL/GenBank/DDBJ databases">
        <title>Genome sequencing of Methyloceanibacter caenitepidi Gela4.</title>
        <authorList>
            <person name="Takeuchi M."/>
            <person name="Susumu S."/>
            <person name="Kamagata Y."/>
            <person name="Oshima K."/>
            <person name="Hattori M."/>
            <person name="Iwasaki W."/>
        </authorList>
    </citation>
    <scope>NUCLEOTIDE SEQUENCE [LARGE SCALE GENOMIC DNA]</scope>
    <source>
        <strain evidence="2 3">Gela4</strain>
    </source>
</reference>
<dbReference type="STRING" id="1384459.GL4_2891"/>
<evidence type="ECO:0000313" key="2">
    <source>
        <dbReference type="EMBL" id="BAQ18324.1"/>
    </source>
</evidence>
<protein>
    <recommendedName>
        <fullName evidence="4">Glycosyltransferase</fullName>
    </recommendedName>
</protein>
<keyword evidence="3" id="KW-1185">Reference proteome</keyword>
<gene>
    <name evidence="2" type="ORF">GL4_2891</name>
</gene>
<sequence>MRFLVVSTFNRKGLDLYGRRMISTFEDNWPDAVDLAIYAEGWGHAVERGAVIDLETVSPWLSEFKRRHADKPTQNYRMDAVRFAHKVAAVCHAAKVPHPDVLIWVDGDVLTHSPVTMKDLEDLAPKGDEWIAWLDRATMYPETGFYMLNCNHQRHEEMIGRFEAMYADDGLFSLPEWHDSFVLEQVVKEAGVGMKSLSGEGRDTTHPMVNGLLGQWFDHAKGNRKKHGRSPKRDLVRPRPEQHWQ</sequence>
<dbReference type="EMBL" id="AP014648">
    <property type="protein sequence ID" value="BAQ18324.1"/>
    <property type="molecule type" value="Genomic_DNA"/>
</dbReference>
<name>A0A0A8K8L0_9HYPH</name>
<feature type="compositionally biased region" description="Basic and acidic residues" evidence="1">
    <location>
        <begin position="231"/>
        <end position="245"/>
    </location>
</feature>
<proteinExistence type="predicted"/>
<dbReference type="HOGENOM" id="CLU_1044537_0_0_5"/>
<dbReference type="RefSeq" id="WP_156137628.1">
    <property type="nucleotide sequence ID" value="NZ_AP014648.1"/>
</dbReference>
<dbReference type="Proteomes" id="UP000031643">
    <property type="component" value="Chromosome"/>
</dbReference>
<organism evidence="2 3">
    <name type="scientific">Methyloceanibacter caenitepidi</name>
    <dbReference type="NCBI Taxonomy" id="1384459"/>
    <lineage>
        <taxon>Bacteria</taxon>
        <taxon>Pseudomonadati</taxon>
        <taxon>Pseudomonadota</taxon>
        <taxon>Alphaproteobacteria</taxon>
        <taxon>Hyphomicrobiales</taxon>
        <taxon>Hyphomicrobiaceae</taxon>
        <taxon>Methyloceanibacter</taxon>
    </lineage>
</organism>
<evidence type="ECO:0008006" key="4">
    <source>
        <dbReference type="Google" id="ProtNLM"/>
    </source>
</evidence>
<dbReference type="AlphaFoldDB" id="A0A0A8K8L0"/>